<dbReference type="PANTHER" id="PTHR33993">
    <property type="entry name" value="GLYOXALASE-RELATED"/>
    <property type="match status" value="1"/>
</dbReference>
<accession>Q01YN0</accession>
<protein>
    <submittedName>
        <fullName evidence="2">Glyoxalase/bleomycin resistance protein/dioxygenase</fullName>
    </submittedName>
</protein>
<dbReference type="STRING" id="234267.Acid_4273"/>
<keyword evidence="2" id="KW-0560">Oxidoreductase</keyword>
<dbReference type="InterPro" id="IPR029068">
    <property type="entry name" value="Glyas_Bleomycin-R_OHBP_Dase"/>
</dbReference>
<dbReference type="InParanoid" id="Q01YN0"/>
<dbReference type="InterPro" id="IPR037523">
    <property type="entry name" value="VOC_core"/>
</dbReference>
<dbReference type="SUPFAM" id="SSF54593">
    <property type="entry name" value="Glyoxalase/Bleomycin resistance protein/Dihydroxybiphenyl dioxygenase"/>
    <property type="match status" value="1"/>
</dbReference>
<dbReference type="InterPro" id="IPR052164">
    <property type="entry name" value="Anthracycline_SecMetBiosynth"/>
</dbReference>
<dbReference type="PANTHER" id="PTHR33993:SF14">
    <property type="entry name" value="GB|AAF24581.1"/>
    <property type="match status" value="1"/>
</dbReference>
<organism evidence="2">
    <name type="scientific">Solibacter usitatus (strain Ellin6076)</name>
    <dbReference type="NCBI Taxonomy" id="234267"/>
    <lineage>
        <taxon>Bacteria</taxon>
        <taxon>Pseudomonadati</taxon>
        <taxon>Acidobacteriota</taxon>
        <taxon>Terriglobia</taxon>
        <taxon>Bryobacterales</taxon>
        <taxon>Solibacteraceae</taxon>
        <taxon>Candidatus Solibacter</taxon>
    </lineage>
</organism>
<dbReference type="EMBL" id="CP000473">
    <property type="protein sequence ID" value="ABJ85235.1"/>
    <property type="molecule type" value="Genomic_DNA"/>
</dbReference>
<name>Q01YN0_SOLUE</name>
<evidence type="ECO:0000313" key="2">
    <source>
        <dbReference type="EMBL" id="ABJ85235.1"/>
    </source>
</evidence>
<feature type="domain" description="VOC" evidence="1">
    <location>
        <begin position="4"/>
        <end position="121"/>
    </location>
</feature>
<proteinExistence type="predicted"/>
<keyword evidence="2" id="KW-0223">Dioxygenase</keyword>
<dbReference type="HOGENOM" id="CLU_127592_2_0_0"/>
<dbReference type="InterPro" id="IPR004360">
    <property type="entry name" value="Glyas_Fos-R_dOase_dom"/>
</dbReference>
<dbReference type="Gene3D" id="3.10.180.10">
    <property type="entry name" value="2,3-Dihydroxybiphenyl 1,2-Dioxygenase, domain 1"/>
    <property type="match status" value="1"/>
</dbReference>
<evidence type="ECO:0000259" key="1">
    <source>
        <dbReference type="PROSITE" id="PS51819"/>
    </source>
</evidence>
<dbReference type="KEGG" id="sus:Acid_4273"/>
<dbReference type="CDD" id="cd07247">
    <property type="entry name" value="SgaA_N_like"/>
    <property type="match status" value="1"/>
</dbReference>
<sequence length="125" mass="13576">MPGHIGWIDLTVADASALRDFYQSVTGWEPAPVEMGGYRDFCMHPPGEPQPVAGICHARGQNADMPPVWMVYITVVDLDQSVSRVQELGGKLRRPVESMGNMGRFCVIEDPAGAVCALFEAAKSL</sequence>
<dbReference type="AlphaFoldDB" id="Q01YN0"/>
<dbReference type="PROSITE" id="PS51819">
    <property type="entry name" value="VOC"/>
    <property type="match status" value="1"/>
</dbReference>
<gene>
    <name evidence="2" type="ordered locus">Acid_4273</name>
</gene>
<dbReference type="GO" id="GO:0051213">
    <property type="term" value="F:dioxygenase activity"/>
    <property type="evidence" value="ECO:0007669"/>
    <property type="project" value="UniProtKB-KW"/>
</dbReference>
<dbReference type="eggNOG" id="COG3324">
    <property type="taxonomic scope" value="Bacteria"/>
</dbReference>
<dbReference type="Pfam" id="PF00903">
    <property type="entry name" value="Glyoxalase"/>
    <property type="match status" value="1"/>
</dbReference>
<dbReference type="OrthoDB" id="9804235at2"/>
<reference evidence="2" key="1">
    <citation type="submission" date="2006-10" db="EMBL/GenBank/DDBJ databases">
        <title>Complete sequence of Solibacter usitatus Ellin6076.</title>
        <authorList>
            <consortium name="US DOE Joint Genome Institute"/>
            <person name="Copeland A."/>
            <person name="Lucas S."/>
            <person name="Lapidus A."/>
            <person name="Barry K."/>
            <person name="Detter J.C."/>
            <person name="Glavina del Rio T."/>
            <person name="Hammon N."/>
            <person name="Israni S."/>
            <person name="Dalin E."/>
            <person name="Tice H."/>
            <person name="Pitluck S."/>
            <person name="Thompson L.S."/>
            <person name="Brettin T."/>
            <person name="Bruce D."/>
            <person name="Han C."/>
            <person name="Tapia R."/>
            <person name="Gilna P."/>
            <person name="Schmutz J."/>
            <person name="Larimer F."/>
            <person name="Land M."/>
            <person name="Hauser L."/>
            <person name="Kyrpides N."/>
            <person name="Mikhailova N."/>
            <person name="Janssen P.H."/>
            <person name="Kuske C.R."/>
            <person name="Richardson P."/>
        </authorList>
    </citation>
    <scope>NUCLEOTIDE SEQUENCE</scope>
    <source>
        <strain evidence="2">Ellin6076</strain>
    </source>
</reference>